<dbReference type="Gene3D" id="3.40.50.2020">
    <property type="match status" value="1"/>
</dbReference>
<comment type="caution">
    <text evidence="3">The sequence shown here is derived from an EMBL/GenBank/DDBJ whole genome shotgun (WGS) entry which is preliminary data.</text>
</comment>
<evidence type="ECO:0000259" key="2">
    <source>
        <dbReference type="Pfam" id="PF00156"/>
    </source>
</evidence>
<reference evidence="3 4" key="1">
    <citation type="journal article" date="2016" name="Environ. Microbiol.">
        <title>Genomic resolution of a cold subsurface aquifer community provides metabolic insights for novel microbes adapted to high CO concentrations.</title>
        <authorList>
            <person name="Probst A.J."/>
            <person name="Castelle C.J."/>
            <person name="Singh A."/>
            <person name="Brown C.T."/>
            <person name="Anantharaman K."/>
            <person name="Sharon I."/>
            <person name="Hug L.A."/>
            <person name="Burstein D."/>
            <person name="Emerson J.B."/>
            <person name="Thomas B.C."/>
            <person name="Banfield J.F."/>
        </authorList>
    </citation>
    <scope>NUCLEOTIDE SEQUENCE [LARGE SCALE GENOMIC DNA]</scope>
    <source>
        <strain evidence="3">CG2_30_39_24</strain>
    </source>
</reference>
<dbReference type="PANTHER" id="PTHR47505">
    <property type="entry name" value="DNA UTILIZATION PROTEIN YHGH"/>
    <property type="match status" value="1"/>
</dbReference>
<accession>A0A1J5F884</accession>
<dbReference type="STRING" id="1805236.AUK13_01025"/>
<name>A0A1J5F884_9BACT</name>
<dbReference type="EMBL" id="MNYR01000015">
    <property type="protein sequence ID" value="OIP56477.1"/>
    <property type="molecule type" value="Genomic_DNA"/>
</dbReference>
<feature type="domain" description="Phosphoribosyltransferase" evidence="2">
    <location>
        <begin position="154"/>
        <end position="241"/>
    </location>
</feature>
<dbReference type="InterPro" id="IPR000836">
    <property type="entry name" value="PRTase_dom"/>
</dbReference>
<proteinExistence type="inferred from homology"/>
<evidence type="ECO:0000313" key="4">
    <source>
        <dbReference type="Proteomes" id="UP000183922"/>
    </source>
</evidence>
<dbReference type="InterPro" id="IPR029057">
    <property type="entry name" value="PRTase-like"/>
</dbReference>
<comment type="similarity">
    <text evidence="1">Belongs to the ComF/GntX family.</text>
</comment>
<dbReference type="InterPro" id="IPR051910">
    <property type="entry name" value="ComF/GntX_DNA_util-trans"/>
</dbReference>
<protein>
    <recommendedName>
        <fullName evidence="2">Phosphoribosyltransferase domain-containing protein</fullName>
    </recommendedName>
</protein>
<dbReference type="PANTHER" id="PTHR47505:SF1">
    <property type="entry name" value="DNA UTILIZATION PROTEIN YHGH"/>
    <property type="match status" value="1"/>
</dbReference>
<dbReference type="AlphaFoldDB" id="A0A1J5F884"/>
<evidence type="ECO:0000313" key="3">
    <source>
        <dbReference type="EMBL" id="OIP56477.1"/>
    </source>
</evidence>
<sequence length="248" mass="28924">MIKLYWHKIYKFLLDILFPIECIGCGKEDVWLCQQCFTAIKLKEIDSCPACKKISSFGKTHEWCREQTSLDGLVVAAPFGDKLLQDVIHKYKYNFIKELAAPLSEILINKIIKLDKKEDKPNWTSLLFSSDLILLPIPLHKKRLRWRDFNQAEMLSKKLASNFCLNHRPYILKRKRYTAAQIELKREQRLANIKNVFQVAKEWRDKLKNTKILLVDDVATTGATLNECARTLKKYGVREVWGLVLARG</sequence>
<dbReference type="Proteomes" id="UP000183922">
    <property type="component" value="Unassembled WGS sequence"/>
</dbReference>
<organism evidence="3 4">
    <name type="scientific">Candidatus Kuenenbacteria bacterium CG2_30_39_24</name>
    <dbReference type="NCBI Taxonomy" id="1805236"/>
    <lineage>
        <taxon>Bacteria</taxon>
        <taxon>Candidatus Kueneniibacteriota</taxon>
    </lineage>
</organism>
<dbReference type="Pfam" id="PF00156">
    <property type="entry name" value="Pribosyltran"/>
    <property type="match status" value="1"/>
</dbReference>
<dbReference type="SUPFAM" id="SSF53271">
    <property type="entry name" value="PRTase-like"/>
    <property type="match status" value="1"/>
</dbReference>
<evidence type="ECO:0000256" key="1">
    <source>
        <dbReference type="ARBA" id="ARBA00008007"/>
    </source>
</evidence>
<dbReference type="CDD" id="cd06223">
    <property type="entry name" value="PRTases_typeI"/>
    <property type="match status" value="1"/>
</dbReference>
<gene>
    <name evidence="3" type="ORF">AUK13_01025</name>
</gene>